<evidence type="ECO:0000313" key="5">
    <source>
        <dbReference type="EMBL" id="PQV63233.1"/>
    </source>
</evidence>
<dbReference type="EMBL" id="NIGF01000014">
    <property type="protein sequence ID" value="PQV63233.1"/>
    <property type="molecule type" value="Genomic_DNA"/>
</dbReference>
<organism evidence="5 6">
    <name type="scientific">Abditibacterium utsteinense</name>
    <dbReference type="NCBI Taxonomy" id="1960156"/>
    <lineage>
        <taxon>Bacteria</taxon>
        <taxon>Pseudomonadati</taxon>
        <taxon>Abditibacteriota</taxon>
        <taxon>Abditibacteriia</taxon>
        <taxon>Abditibacteriales</taxon>
        <taxon>Abditibacteriaceae</taxon>
        <taxon>Abditibacterium</taxon>
    </lineage>
</organism>
<dbReference type="InterPro" id="IPR017937">
    <property type="entry name" value="Thioredoxin_CS"/>
</dbReference>
<sequence>MKKLLLCAFVALPVLAPKSNAAPTRKVVIAKSNSKTKVNWRASFPAALAEAKRTGRPIFVDFFTTWCGPCKYLDAVTYKDPRFVAESKNWIMVKVDAEKNKANVQLAQKYKVEGYPSMVFLKPGGKESSRVVGGYPPEMLVPEMKKAAIKAAGATRI</sequence>
<keyword evidence="2" id="KW-0676">Redox-active center</keyword>
<reference evidence="5 6" key="1">
    <citation type="journal article" date="2018" name="Syst. Appl. Microbiol.">
        <title>Abditibacterium utsteinense sp. nov., the first cultivated member of candidate phylum FBP, isolated from ice-free Antarctic soil samples.</title>
        <authorList>
            <person name="Tahon G."/>
            <person name="Tytgat B."/>
            <person name="Lebbe L."/>
            <person name="Carlier A."/>
            <person name="Willems A."/>
        </authorList>
    </citation>
    <scope>NUCLEOTIDE SEQUENCE [LARGE SCALE GENOMIC DNA]</scope>
    <source>
        <strain evidence="5 6">LMG 29911</strain>
    </source>
</reference>
<dbReference type="Gene3D" id="3.40.30.10">
    <property type="entry name" value="Glutaredoxin"/>
    <property type="match status" value="1"/>
</dbReference>
<dbReference type="PROSITE" id="PS00194">
    <property type="entry name" value="THIOREDOXIN_1"/>
    <property type="match status" value="1"/>
</dbReference>
<dbReference type="Pfam" id="PF13899">
    <property type="entry name" value="Thioredoxin_7"/>
    <property type="match status" value="1"/>
</dbReference>
<dbReference type="Proteomes" id="UP000237684">
    <property type="component" value="Unassembled WGS sequence"/>
</dbReference>
<dbReference type="InterPro" id="IPR013766">
    <property type="entry name" value="Thioredoxin_domain"/>
</dbReference>
<dbReference type="InParanoid" id="A0A2S8SR07"/>
<protein>
    <submittedName>
        <fullName evidence="5">Thioredoxin-like</fullName>
    </submittedName>
</protein>
<dbReference type="SUPFAM" id="SSF52833">
    <property type="entry name" value="Thioredoxin-like"/>
    <property type="match status" value="1"/>
</dbReference>
<dbReference type="InterPro" id="IPR051099">
    <property type="entry name" value="AGR/TXD"/>
</dbReference>
<evidence type="ECO:0000256" key="1">
    <source>
        <dbReference type="ARBA" id="ARBA00022729"/>
    </source>
</evidence>
<dbReference type="OrthoDB" id="120730at2"/>
<comment type="caution">
    <text evidence="5">The sequence shown here is derived from an EMBL/GenBank/DDBJ whole genome shotgun (WGS) entry which is preliminary data.</text>
</comment>
<name>A0A2S8SR07_9BACT</name>
<feature type="domain" description="Thioredoxin" evidence="4">
    <location>
        <begin position="16"/>
        <end position="154"/>
    </location>
</feature>
<keyword evidence="1 3" id="KW-0732">Signal</keyword>
<dbReference type="PANTHER" id="PTHR15337">
    <property type="entry name" value="ANTERIOR GRADIENT PROTEIN-RELATED"/>
    <property type="match status" value="1"/>
</dbReference>
<gene>
    <name evidence="5" type="ORF">B1R32_11458</name>
</gene>
<evidence type="ECO:0000259" key="4">
    <source>
        <dbReference type="PROSITE" id="PS51352"/>
    </source>
</evidence>
<proteinExistence type="predicted"/>
<keyword evidence="6" id="KW-1185">Reference proteome</keyword>
<feature type="signal peptide" evidence="3">
    <location>
        <begin position="1"/>
        <end position="21"/>
    </location>
</feature>
<dbReference type="AlphaFoldDB" id="A0A2S8SR07"/>
<dbReference type="PROSITE" id="PS51352">
    <property type="entry name" value="THIOREDOXIN_2"/>
    <property type="match status" value="1"/>
</dbReference>
<feature type="chain" id="PRO_5015746100" evidence="3">
    <location>
        <begin position="22"/>
        <end position="157"/>
    </location>
</feature>
<evidence type="ECO:0000256" key="3">
    <source>
        <dbReference type="SAM" id="SignalP"/>
    </source>
</evidence>
<accession>A0A2S8SR07</accession>
<dbReference type="RefSeq" id="WP_106380645.1">
    <property type="nucleotide sequence ID" value="NZ_NIGF01000014.1"/>
</dbReference>
<dbReference type="PANTHER" id="PTHR15337:SF11">
    <property type="entry name" value="THIOREDOXIN DOMAIN-CONTAINING PROTEIN"/>
    <property type="match status" value="1"/>
</dbReference>
<dbReference type="InterPro" id="IPR036249">
    <property type="entry name" value="Thioredoxin-like_sf"/>
</dbReference>
<evidence type="ECO:0000256" key="2">
    <source>
        <dbReference type="ARBA" id="ARBA00023284"/>
    </source>
</evidence>
<evidence type="ECO:0000313" key="6">
    <source>
        <dbReference type="Proteomes" id="UP000237684"/>
    </source>
</evidence>